<dbReference type="Proteomes" id="UP000245379">
    <property type="component" value="Unassembled WGS sequence"/>
</dbReference>
<reference evidence="1 2" key="1">
    <citation type="submission" date="2018-05" db="EMBL/GenBank/DDBJ databases">
        <title>Pedobacter paludis sp. nov., isolated from wetland soil.</title>
        <authorList>
            <person name="Zhang Y."/>
            <person name="Wang G."/>
        </authorList>
    </citation>
    <scope>NUCLEOTIDE SEQUENCE [LARGE SCALE GENOMIC DNA]</scope>
    <source>
        <strain evidence="1 2">KCTC22721</strain>
    </source>
</reference>
<dbReference type="EMBL" id="QGNZ01000001">
    <property type="protein sequence ID" value="PWS28622.1"/>
    <property type="molecule type" value="Genomic_DNA"/>
</dbReference>
<comment type="caution">
    <text evidence="1">The sequence shown here is derived from an EMBL/GenBank/DDBJ whole genome shotgun (WGS) entry which is preliminary data.</text>
</comment>
<keyword evidence="2" id="KW-1185">Reference proteome</keyword>
<gene>
    <name evidence="1" type="ORF">DHW03_01865</name>
</gene>
<dbReference type="AlphaFoldDB" id="A0A317EQ77"/>
<protein>
    <submittedName>
        <fullName evidence="1">Uncharacterized protein</fullName>
    </submittedName>
</protein>
<sequence length="65" mass="7702">MNEEKRIWANLKTEIQKYKTQTSLAMDKKKLFSNLINSFISGYKLKSRSSEQSENRNLRMVNTDD</sequence>
<name>A0A317EQ77_9SPHI</name>
<evidence type="ECO:0000313" key="1">
    <source>
        <dbReference type="EMBL" id="PWS28622.1"/>
    </source>
</evidence>
<evidence type="ECO:0000313" key="2">
    <source>
        <dbReference type="Proteomes" id="UP000245379"/>
    </source>
</evidence>
<organism evidence="1 2">
    <name type="scientific">Pedobacter yonginense</name>
    <dbReference type="NCBI Taxonomy" id="651869"/>
    <lineage>
        <taxon>Bacteria</taxon>
        <taxon>Pseudomonadati</taxon>
        <taxon>Bacteroidota</taxon>
        <taxon>Sphingobacteriia</taxon>
        <taxon>Sphingobacteriales</taxon>
        <taxon>Sphingobacteriaceae</taxon>
        <taxon>Pedobacter</taxon>
    </lineage>
</organism>
<accession>A0A317EQ77</accession>
<proteinExistence type="predicted"/>